<reference evidence="2" key="2">
    <citation type="submission" date="2020-08" db="EMBL/GenBank/DDBJ databases">
        <title>Plant Genome Project.</title>
        <authorList>
            <person name="Zhang R.-G."/>
        </authorList>
    </citation>
    <scope>NUCLEOTIDE SEQUENCE</scope>
    <source>
        <strain evidence="2">Huo1</strain>
        <tissue evidence="2">Leaf</tissue>
    </source>
</reference>
<protein>
    <submittedName>
        <fullName evidence="2">Uncharacterized protein</fullName>
    </submittedName>
</protein>
<evidence type="ECO:0000313" key="2">
    <source>
        <dbReference type="EMBL" id="KAG6415865.1"/>
    </source>
</evidence>
<proteinExistence type="predicted"/>
<accession>A0A8X8XPJ3</accession>
<feature type="region of interest" description="Disordered" evidence="1">
    <location>
        <begin position="82"/>
        <end position="103"/>
    </location>
</feature>
<dbReference type="GO" id="GO:0006355">
    <property type="term" value="P:regulation of DNA-templated transcription"/>
    <property type="evidence" value="ECO:0007669"/>
    <property type="project" value="InterPro"/>
</dbReference>
<reference evidence="2" key="1">
    <citation type="submission" date="2018-01" db="EMBL/GenBank/DDBJ databases">
        <authorList>
            <person name="Mao J.F."/>
        </authorList>
    </citation>
    <scope>NUCLEOTIDE SEQUENCE</scope>
    <source>
        <strain evidence="2">Huo1</strain>
        <tissue evidence="2">Leaf</tissue>
    </source>
</reference>
<comment type="caution">
    <text evidence="2">The sequence shown here is derived from an EMBL/GenBank/DDBJ whole genome shotgun (WGS) entry which is preliminary data.</text>
</comment>
<dbReference type="InterPro" id="IPR036093">
    <property type="entry name" value="NAC_dom_sf"/>
</dbReference>
<sequence length="133" mass="15313">MDESANMFPIGIGFKPMEGYLLPWEKGQKIQWEGVVEKQMYGENFPWKVFRDIETEVKGAIKYTIYAFTTLLRASTSKRVSRRAENGTWGGQTGPKKIENRLSHRPIDDARVSALRRGGRRRALDDARVLPQR</sequence>
<gene>
    <name evidence="2" type="ORF">SASPL_123284</name>
</gene>
<dbReference type="GO" id="GO:0003677">
    <property type="term" value="F:DNA binding"/>
    <property type="evidence" value="ECO:0007669"/>
    <property type="project" value="InterPro"/>
</dbReference>
<organism evidence="2">
    <name type="scientific">Salvia splendens</name>
    <name type="common">Scarlet sage</name>
    <dbReference type="NCBI Taxonomy" id="180675"/>
    <lineage>
        <taxon>Eukaryota</taxon>
        <taxon>Viridiplantae</taxon>
        <taxon>Streptophyta</taxon>
        <taxon>Embryophyta</taxon>
        <taxon>Tracheophyta</taxon>
        <taxon>Spermatophyta</taxon>
        <taxon>Magnoliopsida</taxon>
        <taxon>eudicotyledons</taxon>
        <taxon>Gunneridae</taxon>
        <taxon>Pentapetalae</taxon>
        <taxon>asterids</taxon>
        <taxon>lamiids</taxon>
        <taxon>Lamiales</taxon>
        <taxon>Lamiaceae</taxon>
        <taxon>Nepetoideae</taxon>
        <taxon>Mentheae</taxon>
        <taxon>Salviinae</taxon>
        <taxon>Salvia</taxon>
        <taxon>Salvia subgen. Calosphace</taxon>
        <taxon>core Calosphace</taxon>
    </lineage>
</organism>
<evidence type="ECO:0000313" key="3">
    <source>
        <dbReference type="Proteomes" id="UP000298416"/>
    </source>
</evidence>
<dbReference type="EMBL" id="PNBA02000008">
    <property type="protein sequence ID" value="KAG6415865.1"/>
    <property type="molecule type" value="Genomic_DNA"/>
</dbReference>
<keyword evidence="3" id="KW-1185">Reference proteome</keyword>
<dbReference type="AlphaFoldDB" id="A0A8X8XPJ3"/>
<dbReference type="Proteomes" id="UP000298416">
    <property type="component" value="Unassembled WGS sequence"/>
</dbReference>
<dbReference type="Gene3D" id="2.170.150.80">
    <property type="entry name" value="NAC domain"/>
    <property type="match status" value="1"/>
</dbReference>
<name>A0A8X8XPJ3_SALSN</name>
<evidence type="ECO:0000256" key="1">
    <source>
        <dbReference type="SAM" id="MobiDB-lite"/>
    </source>
</evidence>